<sequence length="68" mass="7550">MRNKDVADLHRKMMPEVGEVLGRGTMELLREGRAITNLAIKEKITGLYADKADDIVVQMALALLSTTH</sequence>
<evidence type="ECO:0000313" key="1">
    <source>
        <dbReference type="EMBL" id="ORM96273.1"/>
    </source>
</evidence>
<dbReference type="RefSeq" id="WP_033748118.1">
    <property type="nucleotide sequence ID" value="NZ_CABMKO010000002.1"/>
</dbReference>
<dbReference type="Proteomes" id="UP000193785">
    <property type="component" value="Unassembled WGS sequence"/>
</dbReference>
<keyword evidence="2" id="KW-1185">Reference proteome</keyword>
<evidence type="ECO:0000313" key="2">
    <source>
        <dbReference type="Proteomes" id="UP000193785"/>
    </source>
</evidence>
<gene>
    <name evidence="1" type="ORF">HA46_17245</name>
</gene>
<name>A0ABX3UNA9_9GAMM</name>
<proteinExistence type="predicted"/>
<protein>
    <submittedName>
        <fullName evidence="1">Uncharacterized protein</fullName>
    </submittedName>
</protein>
<dbReference type="GeneID" id="78549741"/>
<comment type="caution">
    <text evidence="1">The sequence shown here is derived from an EMBL/GenBank/DDBJ whole genome shotgun (WGS) entry which is preliminary data.</text>
</comment>
<dbReference type="EMBL" id="MLJJ01000040">
    <property type="protein sequence ID" value="ORM96273.1"/>
    <property type="molecule type" value="Genomic_DNA"/>
</dbReference>
<organism evidence="1 2">
    <name type="scientific">Pantoea septica</name>
    <dbReference type="NCBI Taxonomy" id="472695"/>
    <lineage>
        <taxon>Bacteria</taxon>
        <taxon>Pseudomonadati</taxon>
        <taxon>Pseudomonadota</taxon>
        <taxon>Gammaproteobacteria</taxon>
        <taxon>Enterobacterales</taxon>
        <taxon>Erwiniaceae</taxon>
        <taxon>Pantoea</taxon>
    </lineage>
</organism>
<accession>A0ABX3UNA9</accession>
<reference evidence="1 2" key="1">
    <citation type="journal article" date="2017" name="Antonie Van Leeuwenhoek">
        <title>Phylogenomic resolution of the bacterial genus Pantoea and its relationship with Erwinia and Tatumella.</title>
        <authorList>
            <person name="Palmer M."/>
            <person name="Steenkamp E.T."/>
            <person name="Coetzee M.P."/>
            <person name="Chan W.Y."/>
            <person name="van Zyl E."/>
            <person name="De Maayer P."/>
            <person name="Coutinho T.A."/>
            <person name="Blom J."/>
            <person name="Smits T.H."/>
            <person name="Duffy B."/>
            <person name="Venter S.N."/>
        </authorList>
    </citation>
    <scope>NUCLEOTIDE SEQUENCE [LARGE SCALE GENOMIC DNA]</scope>
    <source>
        <strain evidence="1 2">LMG 5345</strain>
    </source>
</reference>